<comment type="caution">
    <text evidence="1">The sequence shown here is derived from an EMBL/GenBank/DDBJ whole genome shotgun (WGS) entry which is preliminary data.</text>
</comment>
<sequence>MASRVVKGGHALTEYLNAAKSMEPLYGDVQKHVLEKALKPSGRRQDVLHPSEMVKPDWCHLAAFHRLRLEAEPADRRKTSFTRENIFQEGHETHTKWQRWLTEMGRLAGDWHCRACDQVFWDDETPTCCQLCSASRRCVEYAEVPLNAHPLRIGGKADGYSPHDNALIEIKTLGLGSLRYERPEFLERYTVETDEYGKLPDLTRLWRDFRRPLPSAVRQTQLYMYLGVHFEDLEVDRTIFFYDFKNTQETKSFTVTYDESYSEPLIEAAAAIVDCVAADVAPHCNINGRIGCASCLEFKEQK</sequence>
<evidence type="ECO:0000313" key="2">
    <source>
        <dbReference type="Proteomes" id="UP001595839"/>
    </source>
</evidence>
<dbReference type="RefSeq" id="WP_381167975.1">
    <property type="nucleotide sequence ID" value="NZ_JBHSFK010000002.1"/>
</dbReference>
<accession>A0ABV9AFJ3</accession>
<reference evidence="2" key="1">
    <citation type="journal article" date="2019" name="Int. J. Syst. Evol. Microbiol.">
        <title>The Global Catalogue of Microorganisms (GCM) 10K type strain sequencing project: providing services to taxonomists for standard genome sequencing and annotation.</title>
        <authorList>
            <consortium name="The Broad Institute Genomics Platform"/>
            <consortium name="The Broad Institute Genome Sequencing Center for Infectious Disease"/>
            <person name="Wu L."/>
            <person name="Ma J."/>
        </authorList>
    </citation>
    <scope>NUCLEOTIDE SEQUENCE [LARGE SCALE GENOMIC DNA]</scope>
    <source>
        <strain evidence="2">CGMCC 4.7177</strain>
    </source>
</reference>
<organism evidence="1 2">
    <name type="scientific">Streptomyces vulcanius</name>
    <dbReference type="NCBI Taxonomy" id="1441876"/>
    <lineage>
        <taxon>Bacteria</taxon>
        <taxon>Bacillati</taxon>
        <taxon>Actinomycetota</taxon>
        <taxon>Actinomycetes</taxon>
        <taxon>Kitasatosporales</taxon>
        <taxon>Streptomycetaceae</taxon>
        <taxon>Streptomyces</taxon>
    </lineage>
</organism>
<dbReference type="Proteomes" id="UP001595839">
    <property type="component" value="Unassembled WGS sequence"/>
</dbReference>
<protein>
    <recommendedName>
        <fullName evidence="3">PD-(D/E)XK endonuclease-like domain-containing protein</fullName>
    </recommendedName>
</protein>
<evidence type="ECO:0000313" key="1">
    <source>
        <dbReference type="EMBL" id="MFC4498563.1"/>
    </source>
</evidence>
<evidence type="ECO:0008006" key="3">
    <source>
        <dbReference type="Google" id="ProtNLM"/>
    </source>
</evidence>
<gene>
    <name evidence="1" type="ORF">ACFPIH_03325</name>
</gene>
<name>A0ABV9AFJ3_9ACTN</name>
<dbReference type="InterPro" id="IPR011604">
    <property type="entry name" value="PDDEXK-like_dom_sf"/>
</dbReference>
<proteinExistence type="predicted"/>
<dbReference type="EMBL" id="JBHSFK010000002">
    <property type="protein sequence ID" value="MFC4498563.1"/>
    <property type="molecule type" value="Genomic_DNA"/>
</dbReference>
<dbReference type="Gene3D" id="3.90.320.10">
    <property type="match status" value="1"/>
</dbReference>
<keyword evidence="2" id="KW-1185">Reference proteome</keyword>